<dbReference type="CDD" id="cd16100">
    <property type="entry name" value="ARID"/>
    <property type="match status" value="1"/>
</dbReference>
<dbReference type="PROSITE" id="PS51011">
    <property type="entry name" value="ARID"/>
    <property type="match status" value="1"/>
</dbReference>
<protein>
    <recommendedName>
        <fullName evidence="5">ARID domain-containing protein</fullName>
    </recommendedName>
</protein>
<dbReference type="InterPro" id="IPR051232">
    <property type="entry name" value="ARID/SWI1_ChromRemod"/>
</dbReference>
<dbReference type="AlphaFoldDB" id="A0AAV5GQN0"/>
<evidence type="ECO:0000313" key="6">
    <source>
        <dbReference type="EMBL" id="GJN92219.1"/>
    </source>
</evidence>
<feature type="domain" description="ARID" evidence="5">
    <location>
        <begin position="332"/>
        <end position="429"/>
    </location>
</feature>
<feature type="region of interest" description="Disordered" evidence="4">
    <location>
        <begin position="702"/>
        <end position="733"/>
    </location>
</feature>
<comment type="caution">
    <text evidence="6">The sequence shown here is derived from an EMBL/GenBank/DDBJ whole genome shotgun (WGS) entry which is preliminary data.</text>
</comment>
<evidence type="ECO:0000256" key="3">
    <source>
        <dbReference type="ARBA" id="ARBA00023242"/>
    </source>
</evidence>
<dbReference type="SMART" id="SM00501">
    <property type="entry name" value="BRIGHT"/>
    <property type="match status" value="1"/>
</dbReference>
<dbReference type="PANTHER" id="PTHR13964:SF27">
    <property type="entry name" value="HAT-TRICK, ISOFORM D"/>
    <property type="match status" value="1"/>
</dbReference>
<keyword evidence="2" id="KW-0804">Transcription</keyword>
<evidence type="ECO:0000313" key="7">
    <source>
        <dbReference type="Proteomes" id="UP001342314"/>
    </source>
</evidence>
<dbReference type="EMBL" id="BQKY01000010">
    <property type="protein sequence ID" value="GJN92219.1"/>
    <property type="molecule type" value="Genomic_DNA"/>
</dbReference>
<feature type="compositionally biased region" description="Low complexity" evidence="4">
    <location>
        <begin position="193"/>
        <end position="213"/>
    </location>
</feature>
<dbReference type="InterPro" id="IPR001606">
    <property type="entry name" value="ARID_dom"/>
</dbReference>
<feature type="compositionally biased region" description="Low complexity" evidence="4">
    <location>
        <begin position="109"/>
        <end position="161"/>
    </location>
</feature>
<reference evidence="6 7" key="1">
    <citation type="submission" date="2021-12" db="EMBL/GenBank/DDBJ databases">
        <title>High titer production of polyol ester of fatty acids by Rhodotorula paludigena BS15 towards product separation-free biomass refinery.</title>
        <authorList>
            <person name="Mano J."/>
            <person name="Ono H."/>
            <person name="Tanaka T."/>
            <person name="Naito K."/>
            <person name="Sushida H."/>
            <person name="Ike M."/>
            <person name="Tokuyasu K."/>
            <person name="Kitaoka M."/>
        </authorList>
    </citation>
    <scope>NUCLEOTIDE SEQUENCE [LARGE SCALE GENOMIC DNA]</scope>
    <source>
        <strain evidence="6 7">BS15</strain>
    </source>
</reference>
<dbReference type="PANTHER" id="PTHR13964">
    <property type="entry name" value="RBP-RELATED"/>
    <property type="match status" value="1"/>
</dbReference>
<dbReference type="Gene3D" id="1.10.150.60">
    <property type="entry name" value="ARID DNA-binding domain"/>
    <property type="match status" value="1"/>
</dbReference>
<evidence type="ECO:0000256" key="1">
    <source>
        <dbReference type="ARBA" id="ARBA00023015"/>
    </source>
</evidence>
<keyword evidence="7" id="KW-1185">Reference proteome</keyword>
<dbReference type="SMART" id="SM01014">
    <property type="entry name" value="ARID"/>
    <property type="match status" value="1"/>
</dbReference>
<dbReference type="GO" id="GO:0000976">
    <property type="term" value="F:transcription cis-regulatory region binding"/>
    <property type="evidence" value="ECO:0007669"/>
    <property type="project" value="TreeGrafter"/>
</dbReference>
<name>A0AAV5GQN0_9BASI</name>
<feature type="compositionally biased region" description="Low complexity" evidence="4">
    <location>
        <begin position="724"/>
        <end position="733"/>
    </location>
</feature>
<feature type="region of interest" description="Disordered" evidence="4">
    <location>
        <begin position="1074"/>
        <end position="1127"/>
    </location>
</feature>
<feature type="compositionally biased region" description="Polar residues" evidence="4">
    <location>
        <begin position="48"/>
        <end position="60"/>
    </location>
</feature>
<evidence type="ECO:0000256" key="4">
    <source>
        <dbReference type="SAM" id="MobiDB-lite"/>
    </source>
</evidence>
<gene>
    <name evidence="6" type="ORF">Rhopal_005249-T1</name>
</gene>
<feature type="region of interest" description="Disordered" evidence="4">
    <location>
        <begin position="1"/>
        <end position="221"/>
    </location>
</feature>
<feature type="compositionally biased region" description="Low complexity" evidence="4">
    <location>
        <begin position="78"/>
        <end position="102"/>
    </location>
</feature>
<feature type="compositionally biased region" description="Polar residues" evidence="4">
    <location>
        <begin position="439"/>
        <end position="449"/>
    </location>
</feature>
<dbReference type="InterPro" id="IPR036431">
    <property type="entry name" value="ARID_dom_sf"/>
</dbReference>
<dbReference type="Pfam" id="PF01388">
    <property type="entry name" value="ARID"/>
    <property type="match status" value="1"/>
</dbReference>
<feature type="compositionally biased region" description="Low complexity" evidence="4">
    <location>
        <begin position="262"/>
        <end position="295"/>
    </location>
</feature>
<proteinExistence type="predicted"/>
<dbReference type="SUPFAM" id="SSF46774">
    <property type="entry name" value="ARID-like"/>
    <property type="match status" value="1"/>
</dbReference>
<feature type="region of interest" description="Disordered" evidence="4">
    <location>
        <begin position="752"/>
        <end position="771"/>
    </location>
</feature>
<feature type="compositionally biased region" description="Low complexity" evidence="4">
    <location>
        <begin position="315"/>
        <end position="325"/>
    </location>
</feature>
<feature type="compositionally biased region" description="Low complexity" evidence="4">
    <location>
        <begin position="455"/>
        <end position="513"/>
    </location>
</feature>
<feature type="compositionally biased region" description="Acidic residues" evidence="4">
    <location>
        <begin position="1092"/>
        <end position="1109"/>
    </location>
</feature>
<sequence>MYPAQPGIPQQQQHFDPAQYPAGAFPQQPGADPPRAQPGSAYGAQAPQPYSASAYVQQTVPRGAQLDAGGQSTAAMFGTPTQQQGQQGSWPSGTQPYGAPGIYPGGAYPGMQQQQQQPPSTSALFQQHLAAQQAAMGSSPAPNAYQNLAQQQQAQQQYMQNPPQPFQQTPARPPPSNPAFSTPSYTPAPPQSAAPQQQQTPSTYPQQQQQQQQRPPNQTMSNQELQAALRGVQLQGMTQERFQQLTPLQQAALREMMARSRAQQQAQLGLGMPGSPAAAAATGSPAPSGSGSATPARPPVAVSQANGVPAPPAAARPGQPGAAPQMSGPGQTQQNPMFLKALLEFHAKRNVPFVGPPVVEGRTLDLARLFAAVSQGGGFQSITASRRWGLVLTGLGFAAPSADQQPEQRVQAIQQAYQQSLLPFEQYWTQMQQLKAAQAQNRAAGSTPSAMAVNGPAGSPPASASTIPPSTAGSMGPSTPQQQPTRPSTATATRPASRAAATPAPAIAPSPAAMQPVQTIDLTGSAPSPALVRPGTAGAEDVKGKGKAEELLSAVKPEDGAFTATPPVPTLPSQSPAQTAADVKPTEPAAPPRRKRRRIEYAPLTRPVDTHGGYELPYLEAVFHRVDKLRPRRNVHELGTVDVHSLVMSLRCRLATEVSYALNVLATIAIASRREQGAFSLVENPEVVEELLDLLEDTAFGVDGEGDVEDEPASQPTAKKGPGTSASRTTSTAAPTTYRELFALVEHEANELVPPRAPSPPPDPSEEGLTSSLRRAEVIVAVVNLLRTFALEPDYMQLVRSEPRIVELLIRVASLPLRRDDYASPASRWPVRVSAADSMVLKKAALETLSTFGTSIHLDQYPLSSAQKALDLLLFFVRNPHSHREPFSFDLSGTPGMAARLPQLHAMPVTPTTVPAYLDLGLAAFARVGLLDANRSVIGRLIDPDELQSLFRALVQLLPLAEADFQLIAFDVGLVHVHNLAMTLYNLAFLAPSSVKARLRPDVQVVKPLLRVVRRLALLAPSPDPQLCAALAERCIATLQLLDDGRRPARGAAAAQQGPNAELPWWGLSMSGLDDDDDGHVASSPPPSATGDEGDEPGAGDEEEHEPVDEGTPVPAAEAATKRSADRAPILASEARALFEQAALGPATVSLPALVALTNASDGRGGVKKRKKAVNATA</sequence>
<keyword evidence="1" id="KW-0805">Transcription regulation</keyword>
<evidence type="ECO:0000256" key="2">
    <source>
        <dbReference type="ARBA" id="ARBA00023163"/>
    </source>
</evidence>
<organism evidence="6 7">
    <name type="scientific">Rhodotorula paludigena</name>
    <dbReference type="NCBI Taxonomy" id="86838"/>
    <lineage>
        <taxon>Eukaryota</taxon>
        <taxon>Fungi</taxon>
        <taxon>Dikarya</taxon>
        <taxon>Basidiomycota</taxon>
        <taxon>Pucciniomycotina</taxon>
        <taxon>Microbotryomycetes</taxon>
        <taxon>Sporidiobolales</taxon>
        <taxon>Sporidiobolaceae</taxon>
        <taxon>Rhodotorula</taxon>
    </lineage>
</organism>
<feature type="compositionally biased region" description="Polar residues" evidence="4">
    <location>
        <begin position="516"/>
        <end position="526"/>
    </location>
</feature>
<feature type="region of interest" description="Disordered" evidence="4">
    <location>
        <begin position="559"/>
        <end position="600"/>
    </location>
</feature>
<dbReference type="GO" id="GO:0006357">
    <property type="term" value="P:regulation of transcription by RNA polymerase II"/>
    <property type="evidence" value="ECO:0007669"/>
    <property type="project" value="TreeGrafter"/>
</dbReference>
<feature type="region of interest" description="Disordered" evidence="4">
    <location>
        <begin position="439"/>
        <end position="545"/>
    </location>
</feature>
<dbReference type="GO" id="GO:0016514">
    <property type="term" value="C:SWI/SNF complex"/>
    <property type="evidence" value="ECO:0007669"/>
    <property type="project" value="TreeGrafter"/>
</dbReference>
<dbReference type="Proteomes" id="UP001342314">
    <property type="component" value="Unassembled WGS sequence"/>
</dbReference>
<feature type="region of interest" description="Disordered" evidence="4">
    <location>
        <begin position="256"/>
        <end position="333"/>
    </location>
</feature>
<accession>A0AAV5GQN0</accession>
<keyword evidence="3" id="KW-0539">Nucleus</keyword>
<evidence type="ECO:0000259" key="5">
    <source>
        <dbReference type="PROSITE" id="PS51011"/>
    </source>
</evidence>